<evidence type="ECO:0000256" key="1">
    <source>
        <dbReference type="ARBA" id="ARBA00004651"/>
    </source>
</evidence>
<evidence type="ECO:0000256" key="7">
    <source>
        <dbReference type="ARBA" id="ARBA00023136"/>
    </source>
</evidence>
<keyword evidence="5 8" id="KW-0812">Transmembrane</keyword>
<feature type="transmembrane region" description="Helical" evidence="8">
    <location>
        <begin position="44"/>
        <end position="63"/>
    </location>
</feature>
<sequence>VVAESRYRQDNLEVAHWYFLGTGLTLWVAWQLSTFLGIALGVRIPSGIGLDIALPLTFMALILPTLTNRPAWAAACAAGITSILLANLPYKLGLLIPAFIGVGVGLGVDLYSSRTKPSHGDPA</sequence>
<evidence type="ECO:0000256" key="5">
    <source>
        <dbReference type="ARBA" id="ARBA00022692"/>
    </source>
</evidence>
<evidence type="ECO:0000256" key="4">
    <source>
        <dbReference type="ARBA" id="ARBA00022475"/>
    </source>
</evidence>
<organism evidence="9">
    <name type="scientific">marine sediment metagenome</name>
    <dbReference type="NCBI Taxonomy" id="412755"/>
    <lineage>
        <taxon>unclassified sequences</taxon>
        <taxon>metagenomes</taxon>
        <taxon>ecological metagenomes</taxon>
    </lineage>
</organism>
<reference evidence="9" key="1">
    <citation type="journal article" date="2014" name="Front. Microbiol.">
        <title>High frequency of phylogenetically diverse reductive dehalogenase-homologous genes in deep subseafloor sedimentary metagenomes.</title>
        <authorList>
            <person name="Kawai M."/>
            <person name="Futagami T."/>
            <person name="Toyoda A."/>
            <person name="Takaki Y."/>
            <person name="Nishi S."/>
            <person name="Hori S."/>
            <person name="Arai W."/>
            <person name="Tsubouchi T."/>
            <person name="Morono Y."/>
            <person name="Uchiyama I."/>
            <person name="Ito T."/>
            <person name="Fujiyama A."/>
            <person name="Inagaki F."/>
            <person name="Takami H."/>
        </authorList>
    </citation>
    <scope>NUCLEOTIDE SEQUENCE</scope>
    <source>
        <strain evidence="9">Expedition CK06-06</strain>
    </source>
</reference>
<name>X0XGN5_9ZZZZ</name>
<evidence type="ECO:0000256" key="8">
    <source>
        <dbReference type="SAM" id="Phobius"/>
    </source>
</evidence>
<dbReference type="PANTHER" id="PTHR34979">
    <property type="entry name" value="INNER MEMBRANE PROTEIN YGAZ"/>
    <property type="match status" value="1"/>
</dbReference>
<keyword evidence="7 8" id="KW-0472">Membrane</keyword>
<feature type="transmembrane region" description="Helical" evidence="8">
    <location>
        <begin position="15"/>
        <end position="38"/>
    </location>
</feature>
<comment type="subcellular location">
    <subcellularLocation>
        <location evidence="1">Cell membrane</location>
        <topology evidence="1">Multi-pass membrane protein</topology>
    </subcellularLocation>
</comment>
<feature type="transmembrane region" description="Helical" evidence="8">
    <location>
        <begin position="70"/>
        <end position="88"/>
    </location>
</feature>
<dbReference type="AlphaFoldDB" id="X0XGN5"/>
<dbReference type="EMBL" id="BARS01048373">
    <property type="protein sequence ID" value="GAG35808.1"/>
    <property type="molecule type" value="Genomic_DNA"/>
</dbReference>
<protein>
    <recommendedName>
        <fullName evidence="10">Branched-chain amino acid ABC transporter permease</fullName>
    </recommendedName>
</protein>
<evidence type="ECO:0000256" key="2">
    <source>
        <dbReference type="ARBA" id="ARBA00010735"/>
    </source>
</evidence>
<evidence type="ECO:0000256" key="3">
    <source>
        <dbReference type="ARBA" id="ARBA00022448"/>
    </source>
</evidence>
<evidence type="ECO:0008006" key="10">
    <source>
        <dbReference type="Google" id="ProtNLM"/>
    </source>
</evidence>
<comment type="caution">
    <text evidence="9">The sequence shown here is derived from an EMBL/GenBank/DDBJ whole genome shotgun (WGS) entry which is preliminary data.</text>
</comment>
<comment type="similarity">
    <text evidence="2">Belongs to the AzlC family.</text>
</comment>
<feature type="transmembrane region" description="Helical" evidence="8">
    <location>
        <begin position="94"/>
        <end position="111"/>
    </location>
</feature>
<dbReference type="GO" id="GO:0005886">
    <property type="term" value="C:plasma membrane"/>
    <property type="evidence" value="ECO:0007669"/>
    <property type="project" value="UniProtKB-SubCell"/>
</dbReference>
<dbReference type="GO" id="GO:1903785">
    <property type="term" value="P:L-valine transmembrane transport"/>
    <property type="evidence" value="ECO:0007669"/>
    <property type="project" value="TreeGrafter"/>
</dbReference>
<accession>X0XGN5</accession>
<dbReference type="InterPro" id="IPR011606">
    <property type="entry name" value="Brnchd-chn_aa_trnsp_permease"/>
</dbReference>
<evidence type="ECO:0000256" key="6">
    <source>
        <dbReference type="ARBA" id="ARBA00022989"/>
    </source>
</evidence>
<gene>
    <name evidence="9" type="ORF">S01H1_72516</name>
</gene>
<evidence type="ECO:0000313" key="9">
    <source>
        <dbReference type="EMBL" id="GAG35808.1"/>
    </source>
</evidence>
<keyword evidence="3" id="KW-0813">Transport</keyword>
<proteinExistence type="inferred from homology"/>
<keyword evidence="4" id="KW-1003">Cell membrane</keyword>
<keyword evidence="6 8" id="KW-1133">Transmembrane helix</keyword>
<feature type="non-terminal residue" evidence="9">
    <location>
        <position position="1"/>
    </location>
</feature>
<dbReference type="PANTHER" id="PTHR34979:SF1">
    <property type="entry name" value="INNER MEMBRANE PROTEIN YGAZ"/>
    <property type="match status" value="1"/>
</dbReference>